<dbReference type="PROSITE" id="PS00101">
    <property type="entry name" value="HEXAPEP_TRANSFERASES"/>
    <property type="match status" value="1"/>
</dbReference>
<evidence type="ECO:0000313" key="5">
    <source>
        <dbReference type="EMBL" id="PZA14490.1"/>
    </source>
</evidence>
<proteinExistence type="inferred from homology"/>
<dbReference type="InterPro" id="IPR018357">
    <property type="entry name" value="Hexapep_transf_CS"/>
</dbReference>
<evidence type="ECO:0000256" key="2">
    <source>
        <dbReference type="ARBA" id="ARBA00022679"/>
    </source>
</evidence>
<organism evidence="5 6">
    <name type="scientific">Parazoarcus communis SWub3 = DSM 12120</name>
    <dbReference type="NCBI Taxonomy" id="1121029"/>
    <lineage>
        <taxon>Bacteria</taxon>
        <taxon>Pseudomonadati</taxon>
        <taxon>Pseudomonadota</taxon>
        <taxon>Betaproteobacteria</taxon>
        <taxon>Rhodocyclales</taxon>
        <taxon>Zoogloeaceae</taxon>
        <taxon>Parazoarcus</taxon>
    </lineage>
</organism>
<dbReference type="EMBL" id="QKOE01000030">
    <property type="protein sequence ID" value="PZA14490.1"/>
    <property type="molecule type" value="Genomic_DNA"/>
</dbReference>
<keyword evidence="6" id="KW-1185">Reference proteome</keyword>
<reference evidence="5 6" key="1">
    <citation type="submission" date="2018-06" db="EMBL/GenBank/DDBJ databases">
        <title>Azoarcus communis strain SWub3 genome.</title>
        <authorList>
            <person name="Zorraquino Salvo V."/>
            <person name="Toubiana D."/>
            <person name="Blumwald E."/>
        </authorList>
    </citation>
    <scope>NUCLEOTIDE SEQUENCE [LARGE SCALE GENOMIC DNA]</scope>
    <source>
        <strain evidence="5 6">SWub3</strain>
    </source>
</reference>
<dbReference type="InterPro" id="IPR001451">
    <property type="entry name" value="Hexapep"/>
</dbReference>
<evidence type="ECO:0000256" key="4">
    <source>
        <dbReference type="ARBA" id="ARBA00023315"/>
    </source>
</evidence>
<sequence>MWAPDHVSLGRCVYIGKDVNIEANCRVGDYVLIANRVAFVGRNDHDFSVVGVPVRFSPWVASQKYPSRFREQEVVVGDDVWIGYGAVVLTGVRVGRGSIVAAGSVVTSDVPEYAVVGGVPARVLGRRYTSEEDIADHEQSLKLGDYKFSEKGFDSCIINPLFRRSRS</sequence>
<comment type="similarity">
    <text evidence="1">Belongs to the transferase hexapeptide repeat family.</text>
</comment>
<dbReference type="SUPFAM" id="SSF51161">
    <property type="entry name" value="Trimeric LpxA-like enzymes"/>
    <property type="match status" value="1"/>
</dbReference>
<dbReference type="Proteomes" id="UP000248259">
    <property type="component" value="Unassembled WGS sequence"/>
</dbReference>
<evidence type="ECO:0000256" key="3">
    <source>
        <dbReference type="ARBA" id="ARBA00022737"/>
    </source>
</evidence>
<dbReference type="InterPro" id="IPR011004">
    <property type="entry name" value="Trimer_LpxA-like_sf"/>
</dbReference>
<dbReference type="PANTHER" id="PTHR43300">
    <property type="entry name" value="ACETYLTRANSFERASE"/>
    <property type="match status" value="1"/>
</dbReference>
<dbReference type="InterPro" id="IPR050179">
    <property type="entry name" value="Trans_hexapeptide_repeat"/>
</dbReference>
<name>A0A323US39_9RHOO</name>
<evidence type="ECO:0000256" key="1">
    <source>
        <dbReference type="ARBA" id="ARBA00007274"/>
    </source>
</evidence>
<dbReference type="Gene3D" id="2.160.10.10">
    <property type="entry name" value="Hexapeptide repeat proteins"/>
    <property type="match status" value="1"/>
</dbReference>
<dbReference type="Pfam" id="PF00132">
    <property type="entry name" value="Hexapep"/>
    <property type="match status" value="1"/>
</dbReference>
<dbReference type="GO" id="GO:0016746">
    <property type="term" value="F:acyltransferase activity"/>
    <property type="evidence" value="ECO:0007669"/>
    <property type="project" value="UniProtKB-KW"/>
</dbReference>
<dbReference type="PANTHER" id="PTHR43300:SF11">
    <property type="entry name" value="ACETYLTRANSFERASE RV3034C-RELATED"/>
    <property type="match status" value="1"/>
</dbReference>
<dbReference type="AlphaFoldDB" id="A0A323US39"/>
<keyword evidence="4 5" id="KW-0012">Acyltransferase</keyword>
<evidence type="ECO:0000313" key="6">
    <source>
        <dbReference type="Proteomes" id="UP000248259"/>
    </source>
</evidence>
<gene>
    <name evidence="5" type="ORF">DNK49_21595</name>
</gene>
<accession>A0A323US39</accession>
<dbReference type="OrthoDB" id="272049at2"/>
<protein>
    <submittedName>
        <fullName evidence="5">Acyltransferase</fullName>
    </submittedName>
</protein>
<comment type="caution">
    <text evidence="5">The sequence shown here is derived from an EMBL/GenBank/DDBJ whole genome shotgun (WGS) entry which is preliminary data.</text>
</comment>
<keyword evidence="3" id="KW-0677">Repeat</keyword>
<keyword evidence="2 5" id="KW-0808">Transferase</keyword>